<dbReference type="NCBIfam" id="TIGR03317">
    <property type="entry name" value="ygfZ_signature"/>
    <property type="match status" value="1"/>
</dbReference>
<dbReference type="Gene3D" id="2.40.30.160">
    <property type="match status" value="1"/>
</dbReference>
<name>A4BBI6_9GAMM</name>
<accession>A4BBI6</accession>
<reference evidence="3 4" key="1">
    <citation type="submission" date="2006-02" db="EMBL/GenBank/DDBJ databases">
        <authorList>
            <person name="Pinhassi J."/>
            <person name="Pedros-Alio C."/>
            <person name="Ferriera S."/>
            <person name="Johnson J."/>
            <person name="Kravitz S."/>
            <person name="Halpern A."/>
            <person name="Remington K."/>
            <person name="Beeson K."/>
            <person name="Tran B."/>
            <person name="Rogers Y.-H."/>
            <person name="Friedman R."/>
            <person name="Venter J.C."/>
        </authorList>
    </citation>
    <scope>NUCLEOTIDE SEQUENCE [LARGE SCALE GENOMIC DNA]</scope>
    <source>
        <strain evidence="3 4">MED297</strain>
    </source>
</reference>
<comment type="caution">
    <text evidence="3">The sequence shown here is derived from an EMBL/GenBank/DDBJ whole genome shotgun (WGS) entry which is preliminary data.</text>
</comment>
<dbReference type="PIRSF" id="PIRSF006487">
    <property type="entry name" value="GcvT"/>
    <property type="match status" value="1"/>
</dbReference>
<keyword evidence="1" id="KW-0809">Transit peptide</keyword>
<dbReference type="PANTHER" id="PTHR22602:SF0">
    <property type="entry name" value="TRANSFERASE CAF17, MITOCHONDRIAL-RELATED"/>
    <property type="match status" value="1"/>
</dbReference>
<dbReference type="GO" id="GO:0016226">
    <property type="term" value="P:iron-sulfur cluster assembly"/>
    <property type="evidence" value="ECO:0007669"/>
    <property type="project" value="TreeGrafter"/>
</dbReference>
<dbReference type="PANTHER" id="PTHR22602">
    <property type="entry name" value="TRANSFERASE CAF17, MITOCHONDRIAL-RELATED"/>
    <property type="match status" value="1"/>
</dbReference>
<gene>
    <name evidence="3" type="ORF">MED297_00830</name>
</gene>
<dbReference type="OrthoDB" id="9796287at2"/>
<dbReference type="InterPro" id="IPR017703">
    <property type="entry name" value="YgfZ/GCV_T_CS"/>
</dbReference>
<dbReference type="EMBL" id="AAOE01000004">
    <property type="protein sequence ID" value="EAR10321.1"/>
    <property type="molecule type" value="Genomic_DNA"/>
</dbReference>
<evidence type="ECO:0000313" key="3">
    <source>
        <dbReference type="EMBL" id="EAR10321.1"/>
    </source>
</evidence>
<proteinExistence type="predicted"/>
<dbReference type="Gene3D" id="3.30.70.1400">
    <property type="entry name" value="Aminomethyltransferase beta-barrel domains"/>
    <property type="match status" value="1"/>
</dbReference>
<organism evidence="3 4">
    <name type="scientific">Reinekea blandensis MED297</name>
    <dbReference type="NCBI Taxonomy" id="314283"/>
    <lineage>
        <taxon>Bacteria</taxon>
        <taxon>Pseudomonadati</taxon>
        <taxon>Pseudomonadota</taxon>
        <taxon>Gammaproteobacteria</taxon>
        <taxon>Oceanospirillales</taxon>
        <taxon>Saccharospirillaceae</taxon>
        <taxon>Reinekea</taxon>
    </lineage>
</organism>
<dbReference type="Proteomes" id="UP000005953">
    <property type="component" value="Unassembled WGS sequence"/>
</dbReference>
<dbReference type="RefSeq" id="WP_008046495.1">
    <property type="nucleotide sequence ID" value="NZ_CH724153.1"/>
</dbReference>
<dbReference type="InterPro" id="IPR045179">
    <property type="entry name" value="YgfZ/GcvT"/>
</dbReference>
<evidence type="ECO:0000259" key="2">
    <source>
        <dbReference type="Pfam" id="PF25455"/>
    </source>
</evidence>
<keyword evidence="4" id="KW-1185">Reference proteome</keyword>
<dbReference type="AlphaFoldDB" id="A4BBI6"/>
<dbReference type="HOGENOM" id="CLU_007884_6_2_6"/>
<dbReference type="SUPFAM" id="SSF103025">
    <property type="entry name" value="Folate-binding domain"/>
    <property type="match status" value="1"/>
</dbReference>
<dbReference type="Pfam" id="PF25455">
    <property type="entry name" value="Beta-barrel_CAF17_C"/>
    <property type="match status" value="1"/>
</dbReference>
<evidence type="ECO:0000313" key="4">
    <source>
        <dbReference type="Proteomes" id="UP000005953"/>
    </source>
</evidence>
<protein>
    <recommendedName>
        <fullName evidence="2">CAF17 C-terminal domain-containing protein</fullName>
    </recommendedName>
</protein>
<dbReference type="InterPro" id="IPR057460">
    <property type="entry name" value="CAF17_C"/>
</dbReference>
<dbReference type="STRING" id="314283.MED297_00830"/>
<sequence length="280" mass="30925">MNDLQHCQLSHLSAIQLSGSDTLNFLQGQSTQDIKRLALNTPVAGGFCNVKGRLISTVQMVLVSQEPTQVLLIGERTGLEALSAHLKKYAPLFRKMTFDDQLDRLQFFGGYQQDKQTSGETVTVVPWGQNRVLYITEQPDATDFPPTETLIPSSEWAYQDVLDQILWLDGTQSAAWIPQNVSLDALDGVSFKKGCYTGQEVVARLHYKGQSKKRLFRLTFTADQSPDETDVFAGTTRVGEVIQTAVHNGQGAALAVLKTDKTGEAMTLGENRQVPVELLH</sequence>
<feature type="domain" description="CAF17 C-terminal" evidence="2">
    <location>
        <begin position="212"/>
        <end position="271"/>
    </location>
</feature>
<evidence type="ECO:0000256" key="1">
    <source>
        <dbReference type="ARBA" id="ARBA00022946"/>
    </source>
</evidence>